<keyword evidence="1" id="KW-0479">Metal-binding</keyword>
<comment type="caution">
    <text evidence="6">The sequence shown here is derived from an EMBL/GenBank/DDBJ whole genome shotgun (WGS) entry which is preliminary data.</text>
</comment>
<evidence type="ECO:0000256" key="3">
    <source>
        <dbReference type="ARBA" id="ARBA00022833"/>
    </source>
</evidence>
<keyword evidence="3" id="KW-0862">Zinc</keyword>
<sequence>MSDVRTRRELAAKRAKVMAKATETFNKHLPELTPKDDPEIRNRCTYCEKPGKDLCGGCKSARYCSRECQVKDHPQHKHICKNYAAKFNDAKRPSSDHVVGILFPALELKPKLVWCQQKVVNGKTTVYADEHIGRYRDEFSILSVNQNLKLLGRDNTGHGLVAFLESKEPIMGCPLNKSYTALGVPGHMMPRFGNILMLATKPDPHPEHEGKNVVLDDADMRDYRHALDCLQMHEMNFAAGPADRLATLTEKPDTTPALLIHGDGALARWTTFAGPSQAQRMQHLVTRISVPWLQGVFMAVEQDQAPGPRKVGLEWFFRCYGVDAHGLRREEVSPVIMRNAAARHLCPRSPPYNRVRNTAAGLHVVEGQHLRVLYQHLGSVLLFERSGAVLHPEHVEVLSRFLDSVEHFSSKFGWGHDGIDDDELWVSRTRHGVEEAAKAFKQFWADWKREQEGNGVPVGHLLCPYELRGDVDPGKIMVATMTNKVQRGAALLKNEIDRASK</sequence>
<dbReference type="Proteomes" id="UP001446871">
    <property type="component" value="Unassembled WGS sequence"/>
</dbReference>
<dbReference type="EMBL" id="JAQQWM010000008">
    <property type="protein sequence ID" value="KAK8054121.1"/>
    <property type="molecule type" value="Genomic_DNA"/>
</dbReference>
<gene>
    <name evidence="6" type="ORF">PG996_013422</name>
</gene>
<reference evidence="6 7" key="1">
    <citation type="submission" date="2023-01" db="EMBL/GenBank/DDBJ databases">
        <title>Analysis of 21 Apiospora genomes using comparative genomics revels a genus with tremendous synthesis potential of carbohydrate active enzymes and secondary metabolites.</title>
        <authorList>
            <person name="Sorensen T."/>
        </authorList>
    </citation>
    <scope>NUCLEOTIDE SEQUENCE [LARGE SCALE GENOMIC DNA]</scope>
    <source>
        <strain evidence="6 7">CBS 83171</strain>
    </source>
</reference>
<evidence type="ECO:0000313" key="6">
    <source>
        <dbReference type="EMBL" id="KAK8054121.1"/>
    </source>
</evidence>
<dbReference type="PROSITE" id="PS01360">
    <property type="entry name" value="ZF_MYND_1"/>
    <property type="match status" value="1"/>
</dbReference>
<evidence type="ECO:0000256" key="4">
    <source>
        <dbReference type="PROSITE-ProRule" id="PRU00134"/>
    </source>
</evidence>
<dbReference type="Pfam" id="PF01753">
    <property type="entry name" value="zf-MYND"/>
    <property type="match status" value="1"/>
</dbReference>
<organism evidence="6 7">
    <name type="scientific">Apiospora saccharicola</name>
    <dbReference type="NCBI Taxonomy" id="335842"/>
    <lineage>
        <taxon>Eukaryota</taxon>
        <taxon>Fungi</taxon>
        <taxon>Dikarya</taxon>
        <taxon>Ascomycota</taxon>
        <taxon>Pezizomycotina</taxon>
        <taxon>Sordariomycetes</taxon>
        <taxon>Xylariomycetidae</taxon>
        <taxon>Amphisphaeriales</taxon>
        <taxon>Apiosporaceae</taxon>
        <taxon>Apiospora</taxon>
    </lineage>
</organism>
<feature type="domain" description="MYND-type" evidence="5">
    <location>
        <begin position="44"/>
        <end position="80"/>
    </location>
</feature>
<keyword evidence="7" id="KW-1185">Reference proteome</keyword>
<name>A0ABR1U5E0_9PEZI</name>
<dbReference type="PROSITE" id="PS50865">
    <property type="entry name" value="ZF_MYND_2"/>
    <property type="match status" value="1"/>
</dbReference>
<protein>
    <recommendedName>
        <fullName evidence="5">MYND-type domain-containing protein</fullName>
    </recommendedName>
</protein>
<proteinExistence type="predicted"/>
<evidence type="ECO:0000256" key="1">
    <source>
        <dbReference type="ARBA" id="ARBA00022723"/>
    </source>
</evidence>
<dbReference type="SUPFAM" id="SSF144232">
    <property type="entry name" value="HIT/MYND zinc finger-like"/>
    <property type="match status" value="1"/>
</dbReference>
<dbReference type="Gene3D" id="6.10.140.2220">
    <property type="match status" value="1"/>
</dbReference>
<accession>A0ABR1U5E0</accession>
<dbReference type="InterPro" id="IPR002893">
    <property type="entry name" value="Znf_MYND"/>
</dbReference>
<evidence type="ECO:0000256" key="2">
    <source>
        <dbReference type="ARBA" id="ARBA00022771"/>
    </source>
</evidence>
<evidence type="ECO:0000259" key="5">
    <source>
        <dbReference type="PROSITE" id="PS50865"/>
    </source>
</evidence>
<keyword evidence="2 4" id="KW-0863">Zinc-finger</keyword>
<evidence type="ECO:0000313" key="7">
    <source>
        <dbReference type="Proteomes" id="UP001446871"/>
    </source>
</evidence>